<proteinExistence type="predicted"/>
<dbReference type="PANTHER" id="PTHR43775">
    <property type="entry name" value="FATTY ACID SYNTHASE"/>
    <property type="match status" value="1"/>
</dbReference>
<evidence type="ECO:0000313" key="4">
    <source>
        <dbReference type="EMBL" id="UXE60921.1"/>
    </source>
</evidence>
<dbReference type="PANTHER" id="PTHR43775:SF37">
    <property type="entry name" value="SI:DKEY-61P9.11"/>
    <property type="match status" value="1"/>
</dbReference>
<dbReference type="InterPro" id="IPR057326">
    <property type="entry name" value="KR_dom"/>
</dbReference>
<dbReference type="GO" id="GO:0071770">
    <property type="term" value="P:DIM/DIP cell wall layer assembly"/>
    <property type="evidence" value="ECO:0007669"/>
    <property type="project" value="TreeGrafter"/>
</dbReference>
<gene>
    <name evidence="4" type="ORF">KA717_36730</name>
</gene>
<evidence type="ECO:0000256" key="2">
    <source>
        <dbReference type="ARBA" id="ARBA00022553"/>
    </source>
</evidence>
<feature type="domain" description="Ketoreductase" evidence="3">
    <location>
        <begin position="229"/>
        <end position="462"/>
    </location>
</feature>
<dbReference type="GO" id="GO:0005886">
    <property type="term" value="C:plasma membrane"/>
    <property type="evidence" value="ECO:0007669"/>
    <property type="project" value="TreeGrafter"/>
</dbReference>
<evidence type="ECO:0000256" key="1">
    <source>
        <dbReference type="ARBA" id="ARBA00022450"/>
    </source>
</evidence>
<dbReference type="InterPro" id="IPR036291">
    <property type="entry name" value="NAD(P)-bd_dom_sf"/>
</dbReference>
<dbReference type="Gene3D" id="3.40.50.720">
    <property type="entry name" value="NAD(P)-binding Rossmann-like Domain"/>
    <property type="match status" value="1"/>
</dbReference>
<dbReference type="InterPro" id="IPR050091">
    <property type="entry name" value="PKS_NRPS_Biosynth_Enz"/>
</dbReference>
<dbReference type="CDD" id="cd08953">
    <property type="entry name" value="KR_2_SDR_x"/>
    <property type="match status" value="1"/>
</dbReference>
<dbReference type="Proteomes" id="UP001065613">
    <property type="component" value="Chromosome"/>
</dbReference>
<organism evidence="4">
    <name type="scientific">Woronichinia naegeliana WA131</name>
    <dbReference type="NCBI Taxonomy" id="2824559"/>
    <lineage>
        <taxon>Bacteria</taxon>
        <taxon>Bacillati</taxon>
        <taxon>Cyanobacteriota</taxon>
        <taxon>Cyanophyceae</taxon>
        <taxon>Synechococcales</taxon>
        <taxon>Coelosphaeriaceae</taxon>
        <taxon>Woronichinia</taxon>
    </lineage>
</organism>
<dbReference type="GO" id="GO:0006633">
    <property type="term" value="P:fatty acid biosynthetic process"/>
    <property type="evidence" value="ECO:0007669"/>
    <property type="project" value="TreeGrafter"/>
</dbReference>
<dbReference type="InterPro" id="IPR049552">
    <property type="entry name" value="PKS_DH_N"/>
</dbReference>
<dbReference type="GO" id="GO:0004312">
    <property type="term" value="F:fatty acid synthase activity"/>
    <property type="evidence" value="ECO:0007669"/>
    <property type="project" value="TreeGrafter"/>
</dbReference>
<keyword evidence="1" id="KW-0596">Phosphopantetheine</keyword>
<protein>
    <submittedName>
        <fullName evidence="4">SDR family NAD(P)-dependent oxidoreductase</fullName>
    </submittedName>
</protein>
<name>A0A977KXT3_9CYAN</name>
<accession>A0A977KXT3</accession>
<dbReference type="AlphaFoldDB" id="A0A977KXT3"/>
<sequence>MGAEPEVLPISVVAPLAGLFLITEDETGVANLVAQALQQRGVKTVLLSQSVLANSEQLTAQVTALAGQGPVSGIVHLLGLNSHPLPENLADWQAATQGQIKGLVQLLKLCAQDLQAVGKEVYAVVLGASNLGGEFGRNGQCQPGSLIAGGQTGLLKTLAAEWPTVVTKSLDFDQAAPAVIAARILEELLLPGGRIEVGYPQNTRTIFRSLEIPLTDRSGEPSLKPTQDWVLLATGGGTGITAQMLADLAPLGLTLILTGRTRSVPLASPEPTPESDLTQGITEIGQLRTLMLNQVKSEGIIPTPVLVEQRVKQLLKQRSLRQSLDHLRTLGAKVEYHTVDSRDPSQVEALFNHIYGHYGRLDAVVHGAGIIEDKLLADKPLDSFARVFDTKVDSLFLLSRYLRPESLKLLVLFSSIAGRYGNRGQSDYATANEVMNRFAWYLDQQWPSVRVVAINWGPWDSEGMASEGVKRQLREQGIIPIPEVEGRQFFLNEIYYGRKGEAEVIAGEGPWESKEQEQARLRIVDLAPKLPPRAFPLLERELQLQPNGSLTLSHQFSLLNDPYLRDYSPQGLPTLSPAIALEWLAELAQAGWPEWKLAEVRDFQVLQPVILADSTASLEVMFKEIASSHSNTESIEIVTEMVAVETQAILYRAAVSLRYYTKHGHRLRILKIRDNIIKIEKLVKRLRND</sequence>
<dbReference type="InterPro" id="IPR013968">
    <property type="entry name" value="PKS_KR"/>
</dbReference>
<evidence type="ECO:0000259" key="3">
    <source>
        <dbReference type="SMART" id="SM00822"/>
    </source>
</evidence>
<dbReference type="Pfam" id="PF08659">
    <property type="entry name" value="KR"/>
    <property type="match status" value="1"/>
</dbReference>
<dbReference type="InterPro" id="IPR042104">
    <property type="entry name" value="PKS_dehydratase_sf"/>
</dbReference>
<dbReference type="GO" id="GO:0005737">
    <property type="term" value="C:cytoplasm"/>
    <property type="evidence" value="ECO:0007669"/>
    <property type="project" value="TreeGrafter"/>
</dbReference>
<dbReference type="KEGG" id="wna:KA717_36730"/>
<dbReference type="Gene3D" id="3.10.129.110">
    <property type="entry name" value="Polyketide synthase dehydratase"/>
    <property type="match status" value="1"/>
</dbReference>
<keyword evidence="2" id="KW-0597">Phosphoprotein</keyword>
<dbReference type="SUPFAM" id="SSF51735">
    <property type="entry name" value="NAD(P)-binding Rossmann-fold domains"/>
    <property type="match status" value="2"/>
</dbReference>
<dbReference type="Pfam" id="PF21089">
    <property type="entry name" value="PKS_DH_N"/>
    <property type="match status" value="1"/>
</dbReference>
<dbReference type="SMART" id="SM00822">
    <property type="entry name" value="PKS_KR"/>
    <property type="match status" value="1"/>
</dbReference>
<reference evidence="4" key="1">
    <citation type="submission" date="2021-04" db="EMBL/GenBank/DDBJ databases">
        <title>Genome sequence of Woronichinia naegeliana from Washington state freshwater lake bloom.</title>
        <authorList>
            <person name="Dreher T.W."/>
        </authorList>
    </citation>
    <scope>NUCLEOTIDE SEQUENCE</scope>
    <source>
        <strain evidence="4">WA131</strain>
    </source>
</reference>
<dbReference type="EMBL" id="CP073041">
    <property type="protein sequence ID" value="UXE60921.1"/>
    <property type="molecule type" value="Genomic_DNA"/>
</dbReference>